<accession>A0A9R0Z3Y8</accession>
<feature type="region of interest" description="Disordered" evidence="2">
    <location>
        <begin position="1"/>
        <end position="26"/>
    </location>
</feature>
<dbReference type="InterPro" id="IPR050481">
    <property type="entry name" value="UDP-glycosyltransf_plant"/>
</dbReference>
<gene>
    <name evidence="3" type="ORF">TRITD_7Av1G019130</name>
</gene>
<dbReference type="AlphaFoldDB" id="A0A9R0Z3Y8"/>
<sequence length="98" mass="10815">MRSCRRGSWSEPTAAGSSASGGHRRWTCSTTGPCGWNSVLEGIMAGVSMLGWPLYADHRMNKVFMVEDLRIAVEMVGWQQGLVRADKVEAKVRLVMES</sequence>
<evidence type="ECO:0000256" key="1">
    <source>
        <dbReference type="ARBA" id="ARBA00022679"/>
    </source>
</evidence>
<dbReference type="EMBL" id="LT934123">
    <property type="protein sequence ID" value="VAI69563.1"/>
    <property type="molecule type" value="Genomic_DNA"/>
</dbReference>
<evidence type="ECO:0000313" key="4">
    <source>
        <dbReference type="Proteomes" id="UP000324705"/>
    </source>
</evidence>
<evidence type="ECO:0000313" key="3">
    <source>
        <dbReference type="EMBL" id="VAI69563.1"/>
    </source>
</evidence>
<keyword evidence="4" id="KW-1185">Reference proteome</keyword>
<dbReference type="GO" id="GO:0035251">
    <property type="term" value="F:UDP-glucosyltransferase activity"/>
    <property type="evidence" value="ECO:0007669"/>
    <property type="project" value="InterPro"/>
</dbReference>
<dbReference type="SUPFAM" id="SSF53756">
    <property type="entry name" value="UDP-Glycosyltransferase/glycogen phosphorylase"/>
    <property type="match status" value="1"/>
</dbReference>
<dbReference type="PANTHER" id="PTHR48048">
    <property type="entry name" value="GLYCOSYLTRANSFERASE"/>
    <property type="match status" value="1"/>
</dbReference>
<reference evidence="3 4" key="1">
    <citation type="submission" date="2017-09" db="EMBL/GenBank/DDBJ databases">
        <authorList>
            <consortium name="International Durum Wheat Genome Sequencing Consortium (IDWGSC)"/>
            <person name="Milanesi L."/>
        </authorList>
    </citation>
    <scope>NUCLEOTIDE SEQUENCE [LARGE SCALE GENOMIC DNA]</scope>
    <source>
        <strain evidence="4">cv. Svevo</strain>
    </source>
</reference>
<protein>
    <submittedName>
        <fullName evidence="3">Uncharacterized protein</fullName>
    </submittedName>
</protein>
<dbReference type="Proteomes" id="UP000324705">
    <property type="component" value="Chromosome 7A"/>
</dbReference>
<keyword evidence="1" id="KW-0808">Transferase</keyword>
<evidence type="ECO:0000256" key="2">
    <source>
        <dbReference type="SAM" id="MobiDB-lite"/>
    </source>
</evidence>
<name>A0A9R0Z3Y8_TRITD</name>
<dbReference type="InterPro" id="IPR002213">
    <property type="entry name" value="UDP_glucos_trans"/>
</dbReference>
<organism evidence="3 4">
    <name type="scientific">Triticum turgidum subsp. durum</name>
    <name type="common">Durum wheat</name>
    <name type="synonym">Triticum durum</name>
    <dbReference type="NCBI Taxonomy" id="4567"/>
    <lineage>
        <taxon>Eukaryota</taxon>
        <taxon>Viridiplantae</taxon>
        <taxon>Streptophyta</taxon>
        <taxon>Embryophyta</taxon>
        <taxon>Tracheophyta</taxon>
        <taxon>Spermatophyta</taxon>
        <taxon>Magnoliopsida</taxon>
        <taxon>Liliopsida</taxon>
        <taxon>Poales</taxon>
        <taxon>Poaceae</taxon>
        <taxon>BOP clade</taxon>
        <taxon>Pooideae</taxon>
        <taxon>Triticodae</taxon>
        <taxon>Triticeae</taxon>
        <taxon>Triticinae</taxon>
        <taxon>Triticum</taxon>
    </lineage>
</organism>
<dbReference type="PANTHER" id="PTHR48048:SF92">
    <property type="entry name" value="OS01G0869400 PROTEIN"/>
    <property type="match status" value="1"/>
</dbReference>
<dbReference type="Pfam" id="PF00201">
    <property type="entry name" value="UDPGT"/>
    <property type="match status" value="1"/>
</dbReference>
<proteinExistence type="predicted"/>
<dbReference type="Gramene" id="TRITD7Av1G019130.1">
    <property type="protein sequence ID" value="TRITD7Av1G019130.1"/>
    <property type="gene ID" value="TRITD7Av1G019130"/>
</dbReference>
<dbReference type="Gene3D" id="3.40.50.2000">
    <property type="entry name" value="Glycogen Phosphorylase B"/>
    <property type="match status" value="1"/>
</dbReference>